<evidence type="ECO:0000259" key="4">
    <source>
        <dbReference type="Pfam" id="PF01416"/>
    </source>
</evidence>
<dbReference type="EMBL" id="CAFBPM010000024">
    <property type="protein sequence ID" value="CAB5031177.1"/>
    <property type="molecule type" value="Genomic_DNA"/>
</dbReference>
<gene>
    <name evidence="5" type="ORF">UFOPK3427_00714</name>
    <name evidence="6" type="ORF">UFOPK4112_01664</name>
</gene>
<dbReference type="Pfam" id="PF01416">
    <property type="entry name" value="PseudoU_synth_1"/>
    <property type="match status" value="2"/>
</dbReference>
<dbReference type="GO" id="GO:0003723">
    <property type="term" value="F:RNA binding"/>
    <property type="evidence" value="ECO:0007669"/>
    <property type="project" value="InterPro"/>
</dbReference>
<comment type="similarity">
    <text evidence="1">Belongs to the tRNA pseudouridine synthase TruA family.</text>
</comment>
<dbReference type="InterPro" id="IPR020095">
    <property type="entry name" value="PsdUridine_synth_TruA_C"/>
</dbReference>
<evidence type="ECO:0000256" key="2">
    <source>
        <dbReference type="ARBA" id="ARBA00022694"/>
    </source>
</evidence>
<proteinExistence type="inferred from homology"/>
<dbReference type="PIRSF" id="PIRSF001430">
    <property type="entry name" value="tRNA_psdUrid_synth"/>
    <property type="match status" value="1"/>
</dbReference>
<keyword evidence="3" id="KW-0413">Isomerase</keyword>
<dbReference type="InterPro" id="IPR020103">
    <property type="entry name" value="PsdUridine_synth_cat_dom_sf"/>
</dbReference>
<dbReference type="SUPFAM" id="SSF55120">
    <property type="entry name" value="Pseudouridine synthase"/>
    <property type="match status" value="1"/>
</dbReference>
<protein>
    <submittedName>
        <fullName evidence="5">Unannotated protein</fullName>
    </submittedName>
</protein>
<dbReference type="AlphaFoldDB" id="A0A6J7DFF0"/>
<sequence>MGQSARWRMTVAYRGTMFHGFAKQPGMQTVAGELADALQRITQEETSPLIVCAGRTDAGVHAIAQVIHVDLVDPLPSTRDGERGPDELRHSLNRQLGGDISIIDAVKVSPEFDARHSARWRRYRYLILEGATPNPLLAELAWHVSEPMDVRAMAQASGAVIGSHDFRCFCRKVAGTTSAEPIVRLVTHASVDVVDTSESFDLFGGRLIRFEIQASAFCHQMVRSIAGQLVEIGRGRSNGADIVALLHSQSREGAAQPAPSHGLCLVGVGYGPEAGLPKGPISP</sequence>
<dbReference type="InterPro" id="IPR020094">
    <property type="entry name" value="TruA/RsuA/RluB/E/F_N"/>
</dbReference>
<dbReference type="CDD" id="cd02570">
    <property type="entry name" value="PseudoU_synth_EcTruA"/>
    <property type="match status" value="1"/>
</dbReference>
<reference evidence="5" key="1">
    <citation type="submission" date="2020-05" db="EMBL/GenBank/DDBJ databases">
        <authorList>
            <person name="Chiriac C."/>
            <person name="Salcher M."/>
            <person name="Ghai R."/>
            <person name="Kavagutti S V."/>
        </authorList>
    </citation>
    <scope>NUCLEOTIDE SEQUENCE</scope>
</reference>
<evidence type="ECO:0000256" key="1">
    <source>
        <dbReference type="ARBA" id="ARBA00009375"/>
    </source>
</evidence>
<dbReference type="EMBL" id="CAFBLT010000001">
    <property type="protein sequence ID" value="CAB4869742.1"/>
    <property type="molecule type" value="Genomic_DNA"/>
</dbReference>
<dbReference type="Gene3D" id="3.30.70.580">
    <property type="entry name" value="Pseudouridine synthase I, catalytic domain, N-terminal subdomain"/>
    <property type="match status" value="1"/>
</dbReference>
<feature type="domain" description="Pseudouridine synthase I TruA alpha/beta" evidence="4">
    <location>
        <begin position="11"/>
        <end position="114"/>
    </location>
</feature>
<evidence type="ECO:0000313" key="6">
    <source>
        <dbReference type="EMBL" id="CAB5031177.1"/>
    </source>
</evidence>
<dbReference type="InterPro" id="IPR020097">
    <property type="entry name" value="PsdUridine_synth_TruA_a/b_dom"/>
</dbReference>
<keyword evidence="2" id="KW-0819">tRNA processing</keyword>
<dbReference type="PANTHER" id="PTHR11142:SF0">
    <property type="entry name" value="TRNA PSEUDOURIDINE SYNTHASE-LIKE 1"/>
    <property type="match status" value="1"/>
</dbReference>
<accession>A0A6J7DFF0</accession>
<dbReference type="PANTHER" id="PTHR11142">
    <property type="entry name" value="PSEUDOURIDYLATE SYNTHASE"/>
    <property type="match status" value="1"/>
</dbReference>
<dbReference type="InterPro" id="IPR001406">
    <property type="entry name" value="PsdUridine_synth_TruA"/>
</dbReference>
<name>A0A6J7DFF0_9ZZZZ</name>
<evidence type="ECO:0000313" key="5">
    <source>
        <dbReference type="EMBL" id="CAB4869742.1"/>
    </source>
</evidence>
<dbReference type="NCBIfam" id="TIGR00071">
    <property type="entry name" value="hisT_truA"/>
    <property type="match status" value="1"/>
</dbReference>
<feature type="domain" description="Pseudouridine synthase I TruA alpha/beta" evidence="4">
    <location>
        <begin position="159"/>
        <end position="270"/>
    </location>
</feature>
<dbReference type="HAMAP" id="MF_00171">
    <property type="entry name" value="TruA"/>
    <property type="match status" value="1"/>
</dbReference>
<dbReference type="Gene3D" id="3.30.70.660">
    <property type="entry name" value="Pseudouridine synthase I, catalytic domain, C-terminal subdomain"/>
    <property type="match status" value="1"/>
</dbReference>
<dbReference type="GO" id="GO:0009982">
    <property type="term" value="F:pseudouridine synthase activity"/>
    <property type="evidence" value="ECO:0007669"/>
    <property type="project" value="InterPro"/>
</dbReference>
<organism evidence="5">
    <name type="scientific">freshwater metagenome</name>
    <dbReference type="NCBI Taxonomy" id="449393"/>
    <lineage>
        <taxon>unclassified sequences</taxon>
        <taxon>metagenomes</taxon>
        <taxon>ecological metagenomes</taxon>
    </lineage>
</organism>
<evidence type="ECO:0000256" key="3">
    <source>
        <dbReference type="ARBA" id="ARBA00023235"/>
    </source>
</evidence>
<dbReference type="GO" id="GO:0031119">
    <property type="term" value="P:tRNA pseudouridine synthesis"/>
    <property type="evidence" value="ECO:0007669"/>
    <property type="project" value="TreeGrafter"/>
</dbReference>